<evidence type="ECO:0000313" key="2">
    <source>
        <dbReference type="EMBL" id="CAL1677750.1"/>
    </source>
</evidence>
<name>A0AAV2NCW8_9HYME</name>
<organism evidence="2 3">
    <name type="scientific">Lasius platythorax</name>
    <dbReference type="NCBI Taxonomy" id="488582"/>
    <lineage>
        <taxon>Eukaryota</taxon>
        <taxon>Metazoa</taxon>
        <taxon>Ecdysozoa</taxon>
        <taxon>Arthropoda</taxon>
        <taxon>Hexapoda</taxon>
        <taxon>Insecta</taxon>
        <taxon>Pterygota</taxon>
        <taxon>Neoptera</taxon>
        <taxon>Endopterygota</taxon>
        <taxon>Hymenoptera</taxon>
        <taxon>Apocrita</taxon>
        <taxon>Aculeata</taxon>
        <taxon>Formicoidea</taxon>
        <taxon>Formicidae</taxon>
        <taxon>Formicinae</taxon>
        <taxon>Lasius</taxon>
        <taxon>Lasius</taxon>
    </lineage>
</organism>
<evidence type="ECO:0000256" key="1">
    <source>
        <dbReference type="SAM" id="MobiDB-lite"/>
    </source>
</evidence>
<dbReference type="Proteomes" id="UP001497644">
    <property type="component" value="Chromosome 13"/>
</dbReference>
<proteinExistence type="predicted"/>
<gene>
    <name evidence="2" type="ORF">LPLAT_LOCUS3722</name>
</gene>
<feature type="region of interest" description="Disordered" evidence="1">
    <location>
        <begin position="78"/>
        <end position="101"/>
    </location>
</feature>
<reference evidence="2" key="1">
    <citation type="submission" date="2024-04" db="EMBL/GenBank/DDBJ databases">
        <authorList>
            <consortium name="Molecular Ecology Group"/>
        </authorList>
    </citation>
    <scope>NUCLEOTIDE SEQUENCE</scope>
</reference>
<protein>
    <submittedName>
        <fullName evidence="2">Uncharacterized protein</fullName>
    </submittedName>
</protein>
<dbReference type="EMBL" id="OZ034836">
    <property type="protein sequence ID" value="CAL1677750.1"/>
    <property type="molecule type" value="Genomic_DNA"/>
</dbReference>
<accession>A0AAV2NCW8</accession>
<dbReference type="AlphaFoldDB" id="A0AAV2NCW8"/>
<keyword evidence="3" id="KW-1185">Reference proteome</keyword>
<evidence type="ECO:0000313" key="3">
    <source>
        <dbReference type="Proteomes" id="UP001497644"/>
    </source>
</evidence>
<sequence>MRLAALRACAARRACAKLSRLKSVRPPSPVSQSPEIYLNFNQDNMCRERERDRERKSSVYLLWILSLSINIDDFNKHRNTSEHRKPIKTNKGKKEEMKCAM</sequence>
<feature type="compositionally biased region" description="Basic and acidic residues" evidence="1">
    <location>
        <begin position="92"/>
        <end position="101"/>
    </location>
</feature>